<dbReference type="PANTHER" id="PTHR23517:SF3">
    <property type="entry name" value="INTEGRAL MEMBRANE TRANSPORT PROTEIN"/>
    <property type="match status" value="1"/>
</dbReference>
<evidence type="ECO:0000256" key="6">
    <source>
        <dbReference type="ARBA" id="ARBA00023136"/>
    </source>
</evidence>
<evidence type="ECO:0000256" key="4">
    <source>
        <dbReference type="ARBA" id="ARBA00022692"/>
    </source>
</evidence>
<evidence type="ECO:0000256" key="1">
    <source>
        <dbReference type="ARBA" id="ARBA00004651"/>
    </source>
</evidence>
<dbReference type="RefSeq" id="WP_181021002.1">
    <property type="nucleotide sequence ID" value="NZ_CP194323.1"/>
</dbReference>
<dbReference type="GO" id="GO:0022857">
    <property type="term" value="F:transmembrane transporter activity"/>
    <property type="evidence" value="ECO:0007669"/>
    <property type="project" value="InterPro"/>
</dbReference>
<gene>
    <name evidence="9" type="primary">mdtH_4</name>
    <name evidence="9" type="ORF">LYSIN_03538</name>
</gene>
<feature type="transmembrane region" description="Helical" evidence="7">
    <location>
        <begin position="12"/>
        <end position="34"/>
    </location>
</feature>
<name>A0A2S5CVA4_LYSSH</name>
<feature type="transmembrane region" description="Helical" evidence="7">
    <location>
        <begin position="167"/>
        <end position="187"/>
    </location>
</feature>
<evidence type="ECO:0000313" key="10">
    <source>
        <dbReference type="Proteomes" id="UP000237319"/>
    </source>
</evidence>
<feature type="domain" description="Major facilitator superfamily (MFS) profile" evidence="8">
    <location>
        <begin position="1"/>
        <end position="408"/>
    </location>
</feature>
<keyword evidence="5 7" id="KW-1133">Transmembrane helix</keyword>
<dbReference type="InterPro" id="IPR020846">
    <property type="entry name" value="MFS_dom"/>
</dbReference>
<organism evidence="9 10">
    <name type="scientific">Lysinibacillus sphaericus</name>
    <name type="common">Bacillus sphaericus</name>
    <dbReference type="NCBI Taxonomy" id="1421"/>
    <lineage>
        <taxon>Bacteria</taxon>
        <taxon>Bacillati</taxon>
        <taxon>Bacillota</taxon>
        <taxon>Bacilli</taxon>
        <taxon>Bacillales</taxon>
        <taxon>Bacillaceae</taxon>
        <taxon>Lysinibacillus</taxon>
    </lineage>
</organism>
<dbReference type="EMBL" id="PGLV01000003">
    <property type="protein sequence ID" value="POZ54678.1"/>
    <property type="molecule type" value="Genomic_DNA"/>
</dbReference>
<feature type="transmembrane region" description="Helical" evidence="7">
    <location>
        <begin position="104"/>
        <end position="128"/>
    </location>
</feature>
<evidence type="ECO:0000256" key="3">
    <source>
        <dbReference type="ARBA" id="ARBA00022475"/>
    </source>
</evidence>
<dbReference type="PROSITE" id="PS00216">
    <property type="entry name" value="SUGAR_TRANSPORT_1"/>
    <property type="match status" value="1"/>
</dbReference>
<keyword evidence="10" id="KW-1185">Reference proteome</keyword>
<dbReference type="Pfam" id="PF07690">
    <property type="entry name" value="MFS_1"/>
    <property type="match status" value="1"/>
</dbReference>
<proteinExistence type="predicted"/>
<keyword evidence="3" id="KW-1003">Cell membrane</keyword>
<dbReference type="SUPFAM" id="SSF103473">
    <property type="entry name" value="MFS general substrate transporter"/>
    <property type="match status" value="1"/>
</dbReference>
<comment type="subcellular location">
    <subcellularLocation>
        <location evidence="1">Cell membrane</location>
        <topology evidence="1">Multi-pass membrane protein</topology>
    </subcellularLocation>
</comment>
<dbReference type="InterPro" id="IPR036259">
    <property type="entry name" value="MFS_trans_sf"/>
</dbReference>
<dbReference type="PANTHER" id="PTHR23517">
    <property type="entry name" value="RESISTANCE PROTEIN MDTM, PUTATIVE-RELATED-RELATED"/>
    <property type="match status" value="1"/>
</dbReference>
<comment type="caution">
    <text evidence="9">The sequence shown here is derived from an EMBL/GenBank/DDBJ whole genome shotgun (WGS) entry which is preliminary data.</text>
</comment>
<keyword evidence="6 7" id="KW-0472">Membrane</keyword>
<dbReference type="PROSITE" id="PS50850">
    <property type="entry name" value="MFS"/>
    <property type="match status" value="1"/>
</dbReference>
<evidence type="ECO:0000259" key="8">
    <source>
        <dbReference type="PROSITE" id="PS50850"/>
    </source>
</evidence>
<dbReference type="Gene3D" id="1.20.1250.20">
    <property type="entry name" value="MFS general substrate transporter like domains"/>
    <property type="match status" value="1"/>
</dbReference>
<dbReference type="AlphaFoldDB" id="A0A2S5CVA4"/>
<feature type="transmembrane region" description="Helical" evidence="7">
    <location>
        <begin position="46"/>
        <end position="69"/>
    </location>
</feature>
<dbReference type="InterPro" id="IPR005829">
    <property type="entry name" value="Sugar_transporter_CS"/>
</dbReference>
<accession>A0A2S5CVA4</accession>
<evidence type="ECO:0000256" key="5">
    <source>
        <dbReference type="ARBA" id="ARBA00022989"/>
    </source>
</evidence>
<evidence type="ECO:0000313" key="9">
    <source>
        <dbReference type="EMBL" id="POZ54678.1"/>
    </source>
</evidence>
<evidence type="ECO:0000256" key="7">
    <source>
        <dbReference type="SAM" id="Phobius"/>
    </source>
</evidence>
<feature type="transmembrane region" description="Helical" evidence="7">
    <location>
        <begin position="219"/>
        <end position="244"/>
    </location>
</feature>
<feature type="transmembrane region" description="Helical" evidence="7">
    <location>
        <begin position="361"/>
        <end position="380"/>
    </location>
</feature>
<keyword evidence="2" id="KW-0813">Transport</keyword>
<feature type="transmembrane region" description="Helical" evidence="7">
    <location>
        <begin position="320"/>
        <end position="338"/>
    </location>
</feature>
<dbReference type="Proteomes" id="UP000237319">
    <property type="component" value="Unassembled WGS sequence"/>
</dbReference>
<evidence type="ECO:0000256" key="2">
    <source>
        <dbReference type="ARBA" id="ARBA00022448"/>
    </source>
</evidence>
<keyword evidence="4 7" id="KW-0812">Transmembrane</keyword>
<feature type="transmembrane region" description="Helical" evidence="7">
    <location>
        <begin position="81"/>
        <end position="98"/>
    </location>
</feature>
<reference evidence="9 10" key="1">
    <citation type="submission" date="2017-11" db="EMBL/GenBank/DDBJ databases">
        <title>Genome sequence of Lysinibacillus sphaericus, a lignin-degrading bacteria isolated from municipal solid waste soil.</title>
        <authorList>
            <person name="Persinoti G.F."/>
            <person name="Paixao D.A."/>
            <person name="Bugg T.D."/>
            <person name="Squina F.M."/>
        </authorList>
    </citation>
    <scope>NUCLEOTIDE SEQUENCE [LARGE SCALE GENOMIC DNA]</scope>
    <source>
        <strain evidence="9 10">A1</strain>
    </source>
</reference>
<protein>
    <submittedName>
        <fullName evidence="9">Multidrug resistance protein MdtH</fullName>
    </submittedName>
</protein>
<dbReference type="InterPro" id="IPR050171">
    <property type="entry name" value="MFS_Transporters"/>
</dbReference>
<dbReference type="InterPro" id="IPR011701">
    <property type="entry name" value="MFS"/>
</dbReference>
<feature type="transmembrane region" description="Helical" evidence="7">
    <location>
        <begin position="296"/>
        <end position="314"/>
    </location>
</feature>
<sequence length="413" mass="46798">MKFKDLHINIKIRLFVNFIQKLTQMTVFPFMAIYFSKYFGSTVAGILMIISVVAAFFSSFYGGYFADLYGRKRVLLEGEKYRFLTMILMAFFNSPWLFSPTITFILFAINNVIVGLITPANEAILIDVSTSKNRKLLYSLNYWSLNLSIALGSMIGAFFYKNHFFDLLLTTSLASLITYFLVKLYIIETNPPKINQKIKKATLTSIFASYKLILKDRLFTIYLIVGILTLSLEFQLVNFIAIKLSNEFGIQKLFGLPYLQFDGVKILGFLRMENTLLVVILGALVLKLTDKLNNKIILFVGVVLFTSGFSLLSIFNNICILILATFIFTIGELLYVPIHQSLLAELIDDTMRSQYIAVNSLRSRGALIIASLCVTLGSFVPNWTMALLYISFGAVSIILYSIIFSNLKNKIVH</sequence>
<dbReference type="GO" id="GO:0005886">
    <property type="term" value="C:plasma membrane"/>
    <property type="evidence" value="ECO:0007669"/>
    <property type="project" value="UniProtKB-SubCell"/>
</dbReference>
<feature type="transmembrane region" description="Helical" evidence="7">
    <location>
        <begin position="264"/>
        <end position="284"/>
    </location>
</feature>
<feature type="transmembrane region" description="Helical" evidence="7">
    <location>
        <begin position="140"/>
        <end position="161"/>
    </location>
</feature>
<feature type="transmembrane region" description="Helical" evidence="7">
    <location>
        <begin position="386"/>
        <end position="407"/>
    </location>
</feature>